<dbReference type="EMBL" id="JASBWT010000002">
    <property type="protein sequence ID" value="KAJ9107695.1"/>
    <property type="molecule type" value="Genomic_DNA"/>
</dbReference>
<keyword evidence="2" id="KW-1185">Reference proteome</keyword>
<reference evidence="1" key="1">
    <citation type="submission" date="2023-04" db="EMBL/GenBank/DDBJ databases">
        <title>Draft Genome sequencing of Naganishia species isolated from polar environments using Oxford Nanopore Technology.</title>
        <authorList>
            <person name="Leo P."/>
            <person name="Venkateswaran K."/>
        </authorList>
    </citation>
    <scope>NUCLEOTIDE SEQUENCE</scope>
    <source>
        <strain evidence="1">MNA-CCFEE 5423</strain>
    </source>
</reference>
<sequence length="395" mass="43995">MHPKNPYSDRPPNFDELAAQYPTFQPFVTHTGSGKPCIDFKNPAALRELTRSLLKKDFDLDVVLPEDRLCPTLANRYAFVLLCAEIILEIQDGDYSAERKLKVLDIKDAQIWATELNEDSYQSASRTLERNQLFTPRINLVKVKHEDTPLLDLIAAVDAQKGDQPFTFTVCNPPFYSSAEEMQQSTALKALPTYAAPTAAANELVTAGGEVAFIGRMIRESVRTKEKCLWYTSLIGKASSISLLVDLLRQEKIAAIVSEALRDAGIEVAWEGLRRDVSATSRQREDGIAGTQEGEGCSIEPTHISWTRAARRKRQQEPATAPNPSLFHARIRIKELEVEATLRPGSPSREADKGDVGALQVSLHWARGRERTVVESLWAFLVRKIGDAVRLAEQA</sequence>
<evidence type="ECO:0000313" key="1">
    <source>
        <dbReference type="EMBL" id="KAJ9107695.1"/>
    </source>
</evidence>
<accession>A0ACC2W7E1</accession>
<organism evidence="1 2">
    <name type="scientific">Naganishia friedmannii</name>
    <dbReference type="NCBI Taxonomy" id="89922"/>
    <lineage>
        <taxon>Eukaryota</taxon>
        <taxon>Fungi</taxon>
        <taxon>Dikarya</taxon>
        <taxon>Basidiomycota</taxon>
        <taxon>Agaricomycotina</taxon>
        <taxon>Tremellomycetes</taxon>
        <taxon>Filobasidiales</taxon>
        <taxon>Filobasidiaceae</taxon>
        <taxon>Naganishia</taxon>
    </lineage>
</organism>
<name>A0ACC2W7E1_9TREE</name>
<proteinExistence type="predicted"/>
<dbReference type="Proteomes" id="UP001227268">
    <property type="component" value="Unassembled WGS sequence"/>
</dbReference>
<gene>
    <name evidence="1" type="ORF">QFC21_001155</name>
</gene>
<comment type="caution">
    <text evidence="1">The sequence shown here is derived from an EMBL/GenBank/DDBJ whole genome shotgun (WGS) entry which is preliminary data.</text>
</comment>
<evidence type="ECO:0000313" key="2">
    <source>
        <dbReference type="Proteomes" id="UP001227268"/>
    </source>
</evidence>
<protein>
    <submittedName>
        <fullName evidence="1">Uncharacterized protein</fullName>
    </submittedName>
</protein>